<organism evidence="7 8">
    <name type="scientific">Aspergillus bertholletiae</name>
    <dbReference type="NCBI Taxonomy" id="1226010"/>
    <lineage>
        <taxon>Eukaryota</taxon>
        <taxon>Fungi</taxon>
        <taxon>Dikarya</taxon>
        <taxon>Ascomycota</taxon>
        <taxon>Pezizomycotina</taxon>
        <taxon>Eurotiomycetes</taxon>
        <taxon>Eurotiomycetidae</taxon>
        <taxon>Eurotiales</taxon>
        <taxon>Aspergillaceae</taxon>
        <taxon>Aspergillus</taxon>
        <taxon>Aspergillus subgen. Circumdati</taxon>
    </lineage>
</organism>
<evidence type="ECO:0000313" key="7">
    <source>
        <dbReference type="EMBL" id="KAE8375731.1"/>
    </source>
</evidence>
<accession>A0A5N7B182</accession>
<dbReference type="PANTHER" id="PTHR46910:SF36">
    <property type="entry name" value="TRANSCRIPTION FACTOR"/>
    <property type="match status" value="1"/>
</dbReference>
<protein>
    <submittedName>
        <fullName evidence="7">Fungal-specific transcription factor domain-containing protein</fullName>
    </submittedName>
</protein>
<dbReference type="Proteomes" id="UP000326198">
    <property type="component" value="Unassembled WGS sequence"/>
</dbReference>
<dbReference type="PROSITE" id="PS50048">
    <property type="entry name" value="ZN2_CY6_FUNGAL_2"/>
    <property type="match status" value="1"/>
</dbReference>
<keyword evidence="4" id="KW-0804">Transcription</keyword>
<dbReference type="InterPro" id="IPR001138">
    <property type="entry name" value="Zn2Cys6_DnaBD"/>
</dbReference>
<keyword evidence="5" id="KW-0539">Nucleus</keyword>
<evidence type="ECO:0000256" key="4">
    <source>
        <dbReference type="ARBA" id="ARBA00023163"/>
    </source>
</evidence>
<dbReference type="CDD" id="cd12148">
    <property type="entry name" value="fungal_TF_MHR"/>
    <property type="match status" value="1"/>
</dbReference>
<dbReference type="GO" id="GO:0003677">
    <property type="term" value="F:DNA binding"/>
    <property type="evidence" value="ECO:0007669"/>
    <property type="project" value="UniProtKB-KW"/>
</dbReference>
<dbReference type="GO" id="GO:0000981">
    <property type="term" value="F:DNA-binding transcription factor activity, RNA polymerase II-specific"/>
    <property type="evidence" value="ECO:0007669"/>
    <property type="project" value="InterPro"/>
</dbReference>
<dbReference type="GO" id="GO:0008270">
    <property type="term" value="F:zinc ion binding"/>
    <property type="evidence" value="ECO:0007669"/>
    <property type="project" value="InterPro"/>
</dbReference>
<proteinExistence type="predicted"/>
<feature type="domain" description="Zn(2)-C6 fungal-type" evidence="6">
    <location>
        <begin position="9"/>
        <end position="42"/>
    </location>
</feature>
<evidence type="ECO:0000259" key="6">
    <source>
        <dbReference type="PROSITE" id="PS50048"/>
    </source>
</evidence>
<dbReference type="InterPro" id="IPR036864">
    <property type="entry name" value="Zn2-C6_fun-type_DNA-bd_sf"/>
</dbReference>
<dbReference type="Pfam" id="PF04082">
    <property type="entry name" value="Fungal_trans"/>
    <property type="match status" value="1"/>
</dbReference>
<evidence type="ECO:0000256" key="2">
    <source>
        <dbReference type="ARBA" id="ARBA00023015"/>
    </source>
</evidence>
<keyword evidence="8" id="KW-1185">Reference proteome</keyword>
<dbReference type="CDD" id="cd00067">
    <property type="entry name" value="GAL4"/>
    <property type="match status" value="1"/>
</dbReference>
<dbReference type="PANTHER" id="PTHR46910">
    <property type="entry name" value="TRANSCRIPTION FACTOR PDR1"/>
    <property type="match status" value="1"/>
</dbReference>
<evidence type="ECO:0000313" key="8">
    <source>
        <dbReference type="Proteomes" id="UP000326198"/>
    </source>
</evidence>
<evidence type="ECO:0000256" key="5">
    <source>
        <dbReference type="ARBA" id="ARBA00023242"/>
    </source>
</evidence>
<dbReference type="EMBL" id="ML736254">
    <property type="protein sequence ID" value="KAE8375731.1"/>
    <property type="molecule type" value="Genomic_DNA"/>
</dbReference>
<gene>
    <name evidence="7" type="ORF">BDV26DRAFT_283208</name>
</gene>
<name>A0A5N7B182_9EURO</name>
<dbReference type="AlphaFoldDB" id="A0A5N7B182"/>
<evidence type="ECO:0000256" key="1">
    <source>
        <dbReference type="ARBA" id="ARBA00022723"/>
    </source>
</evidence>
<dbReference type="Gene3D" id="4.10.240.10">
    <property type="entry name" value="Zn(2)-C6 fungal-type DNA-binding domain"/>
    <property type="match status" value="1"/>
</dbReference>
<dbReference type="InterPro" id="IPR050987">
    <property type="entry name" value="AtrR-like"/>
</dbReference>
<dbReference type="PROSITE" id="PS00463">
    <property type="entry name" value="ZN2_CY6_FUNGAL_1"/>
    <property type="match status" value="1"/>
</dbReference>
<dbReference type="GO" id="GO:0009893">
    <property type="term" value="P:positive regulation of metabolic process"/>
    <property type="evidence" value="ECO:0007669"/>
    <property type="project" value="UniProtKB-ARBA"/>
</dbReference>
<evidence type="ECO:0000256" key="3">
    <source>
        <dbReference type="ARBA" id="ARBA00023125"/>
    </source>
</evidence>
<dbReference type="GO" id="GO:0006351">
    <property type="term" value="P:DNA-templated transcription"/>
    <property type="evidence" value="ECO:0007669"/>
    <property type="project" value="InterPro"/>
</dbReference>
<dbReference type="OrthoDB" id="39175at2759"/>
<dbReference type="InterPro" id="IPR007219">
    <property type="entry name" value="XnlR_reg_dom"/>
</dbReference>
<sequence>MYQSRICKSCEPCRVRKVRCIVSSEDPSRCTHCVKRDERCEFKPARRRFKPQPQGKPRRFGYSAGCIKVHNDGPSKPGLVPLFVDQLLDGQPLERNVVCSSNLAFFSDRKIQSLTQKLGNSRLRELIDCIEAAIEGRVNACGATSVSPVTFKKPPSSTLISGELTRVYVDVYFKRIHPLYPFLDRQSFEETAFSTTLAQTLETAPAFSALYHAVLALGCQYHDGGSFDPGKGKAWKFFQMSLGLMADILVPRESLLTLQALTAMAIFAMNTCCLQIDDILIMEAARMAHALRYHRAICNAEQQVWCLRTFWVIYGMEKQQAFLNRESSSIADYNVGCPIPETPEANFGGYNWFLSSIRFARIMSQAYEVLFSISATQNSTETYYATIDYIQERLEKWRLAVPEAFRPGKTCPPQTFIDPVSKMVALQTHYSYYSLTIALARLTLQIGSDDGVRQEGSRRSLMASARRIIELTQYIDKAPHTPLFILAITPLVALFLLFDFVVHNPTHAETQTNLAMLDIVSGHFALVEHASNGSLPGSLASELAHIARQHVKDDNGRTSFELRGELESFRHADNASEPADHLYYPAMDTSFDVGSDPLLPGIDLRTLFGSVISSGFDTSGDASSFEGIMPTPPS</sequence>
<dbReference type="SUPFAM" id="SSF57701">
    <property type="entry name" value="Zn2/Cys6 DNA-binding domain"/>
    <property type="match status" value="1"/>
</dbReference>
<keyword evidence="2" id="KW-0805">Transcription regulation</keyword>
<keyword evidence="3" id="KW-0238">DNA-binding</keyword>
<keyword evidence="1" id="KW-0479">Metal-binding</keyword>
<reference evidence="7 8" key="1">
    <citation type="submission" date="2019-04" db="EMBL/GenBank/DDBJ databases">
        <title>Friends and foes A comparative genomics studyof 23 Aspergillus species from section Flavi.</title>
        <authorList>
            <consortium name="DOE Joint Genome Institute"/>
            <person name="Kjaerbolling I."/>
            <person name="Vesth T."/>
            <person name="Frisvad J.C."/>
            <person name="Nybo J.L."/>
            <person name="Theobald S."/>
            <person name="Kildgaard S."/>
            <person name="Isbrandt T."/>
            <person name="Kuo A."/>
            <person name="Sato A."/>
            <person name="Lyhne E.K."/>
            <person name="Kogle M.E."/>
            <person name="Wiebenga A."/>
            <person name="Kun R.S."/>
            <person name="Lubbers R.J."/>
            <person name="Makela M.R."/>
            <person name="Barry K."/>
            <person name="Chovatia M."/>
            <person name="Clum A."/>
            <person name="Daum C."/>
            <person name="Haridas S."/>
            <person name="He G."/>
            <person name="LaButti K."/>
            <person name="Lipzen A."/>
            <person name="Mondo S."/>
            <person name="Riley R."/>
            <person name="Salamov A."/>
            <person name="Simmons B.A."/>
            <person name="Magnuson J.K."/>
            <person name="Henrissat B."/>
            <person name="Mortensen U.H."/>
            <person name="Larsen T.O."/>
            <person name="Devries R.P."/>
            <person name="Grigoriev I.V."/>
            <person name="Machida M."/>
            <person name="Baker S.E."/>
            <person name="Andersen M.R."/>
        </authorList>
    </citation>
    <scope>NUCLEOTIDE SEQUENCE [LARGE SCALE GENOMIC DNA]</scope>
    <source>
        <strain evidence="7 8">IBT 29228</strain>
    </source>
</reference>